<accession>A0A5C4SSL4</accession>
<reference evidence="2 3" key="1">
    <citation type="submission" date="2019-05" db="EMBL/GenBank/DDBJ databases">
        <title>Tamlana fucoidanivorans sp. nov., isolated from the surface of algae collected from Fujian province in China.</title>
        <authorList>
            <person name="Li J."/>
        </authorList>
    </citation>
    <scope>NUCLEOTIDE SEQUENCE [LARGE SCALE GENOMIC DNA]</scope>
    <source>
        <strain evidence="2 3">CW2-9</strain>
    </source>
</reference>
<evidence type="ECO:0000313" key="3">
    <source>
        <dbReference type="Proteomes" id="UP000308713"/>
    </source>
</evidence>
<sequence>MKKVIKHSKKGFLMVTLFATLLSFANDASKFKITFEAKRTPLTLYNIKKGNVLSIKDENGLLLYKELLQQSGIYSKGFDLTSLPNGTYMFELEKDFEIKLIPFYVKSNTVTFQKKLEETIFKPAFRVEGDMVYMSKLNLNRKPLKINFYFLDGNHSELMYSKTLKNQQLIEKAFKLEGLSLGTYKIEVISADHTFEKHIY</sequence>
<name>A0A5C4SSL4_9FLAO</name>
<gene>
    <name evidence="2" type="ORF">FGF67_01655</name>
</gene>
<proteinExistence type="predicted"/>
<keyword evidence="1" id="KW-0732">Signal</keyword>
<evidence type="ECO:0000256" key="1">
    <source>
        <dbReference type="SAM" id="SignalP"/>
    </source>
</evidence>
<protein>
    <recommendedName>
        <fullName evidence="4">T9SS type A sorting domain-containing protein</fullName>
    </recommendedName>
</protein>
<dbReference type="RefSeq" id="WP_139694712.1">
    <property type="nucleotide sequence ID" value="NZ_CP074074.1"/>
</dbReference>
<comment type="caution">
    <text evidence="2">The sequence shown here is derived from an EMBL/GenBank/DDBJ whole genome shotgun (WGS) entry which is preliminary data.</text>
</comment>
<dbReference type="EMBL" id="VDCS01000001">
    <property type="protein sequence ID" value="TNJ47252.1"/>
    <property type="molecule type" value="Genomic_DNA"/>
</dbReference>
<evidence type="ECO:0000313" key="2">
    <source>
        <dbReference type="EMBL" id="TNJ47252.1"/>
    </source>
</evidence>
<evidence type="ECO:0008006" key="4">
    <source>
        <dbReference type="Google" id="ProtNLM"/>
    </source>
</evidence>
<feature type="chain" id="PRO_5022789547" description="T9SS type A sorting domain-containing protein" evidence="1">
    <location>
        <begin position="26"/>
        <end position="200"/>
    </location>
</feature>
<dbReference type="AlphaFoldDB" id="A0A5C4SSL4"/>
<feature type="signal peptide" evidence="1">
    <location>
        <begin position="1"/>
        <end position="25"/>
    </location>
</feature>
<dbReference type="Proteomes" id="UP000308713">
    <property type="component" value="Unassembled WGS sequence"/>
</dbReference>
<keyword evidence="3" id="KW-1185">Reference proteome</keyword>
<dbReference type="OrthoDB" id="1122048at2"/>
<organism evidence="2 3">
    <name type="scientific">Allotamlana fucoidanivorans</name>
    <dbReference type="NCBI Taxonomy" id="2583814"/>
    <lineage>
        <taxon>Bacteria</taxon>
        <taxon>Pseudomonadati</taxon>
        <taxon>Bacteroidota</taxon>
        <taxon>Flavobacteriia</taxon>
        <taxon>Flavobacteriales</taxon>
        <taxon>Flavobacteriaceae</taxon>
        <taxon>Allotamlana</taxon>
    </lineage>
</organism>